<proteinExistence type="predicted"/>
<reference evidence="4" key="1">
    <citation type="journal article" date="2007" name="EMBO J.">
        <title>Structure of bacteriophage SPP1 tail reveals trigger for DNA ejection.</title>
        <authorList>
            <person name="Plisson C."/>
            <person name="White H.E."/>
            <person name="Auzat I."/>
            <person name="Zafarani A."/>
            <person name="Sao-Jose C."/>
            <person name="Lhuillier S."/>
            <person name="Tavares P."/>
            <person name="Orlova E.V."/>
        </authorList>
    </citation>
    <scope>NUCLEOTIDE SEQUENCE</scope>
</reference>
<evidence type="ECO:0000313" key="3">
    <source>
        <dbReference type="Proteomes" id="UP000675920"/>
    </source>
</evidence>
<name>A0A8B6X2M3_9BURK</name>
<dbReference type="RefSeq" id="WP_028310504.1">
    <property type="nucleotide sequence ID" value="NZ_AXWS01000007.1"/>
</dbReference>
<feature type="compositionally biased region" description="Polar residues" evidence="2">
    <location>
        <begin position="183"/>
        <end position="192"/>
    </location>
</feature>
<feature type="region of interest" description="Disordered" evidence="2">
    <location>
        <begin position="1"/>
        <end position="21"/>
    </location>
</feature>
<feature type="compositionally biased region" description="Basic and acidic residues" evidence="2">
    <location>
        <begin position="67"/>
        <end position="76"/>
    </location>
</feature>
<dbReference type="Gene3D" id="3.40.570.10">
    <property type="entry name" value="Extracellular Endonuclease, subunit A"/>
    <property type="match status" value="1"/>
</dbReference>
<dbReference type="Proteomes" id="UP000675920">
    <property type="component" value="Unplaced"/>
</dbReference>
<keyword evidence="1" id="KW-0175">Coiled coil</keyword>
<evidence type="ECO:0000256" key="2">
    <source>
        <dbReference type="SAM" id="MobiDB-lite"/>
    </source>
</evidence>
<accession>A0A8B6X2M3</accession>
<reference evidence="4" key="2">
    <citation type="submission" date="2025-08" db="UniProtKB">
        <authorList>
            <consortium name="RefSeq"/>
        </authorList>
    </citation>
    <scope>IDENTIFICATION</scope>
</reference>
<dbReference type="OrthoDB" id="7387101at2"/>
<evidence type="ECO:0000256" key="1">
    <source>
        <dbReference type="SAM" id="Coils"/>
    </source>
</evidence>
<dbReference type="AlphaFoldDB" id="A0A8B6X2M3"/>
<keyword evidence="3" id="KW-1185">Reference proteome</keyword>
<feature type="coiled-coil region" evidence="1">
    <location>
        <begin position="458"/>
        <end position="492"/>
    </location>
</feature>
<protein>
    <submittedName>
        <fullName evidence="4">Phage tail protein</fullName>
    </submittedName>
</protein>
<dbReference type="Gene3D" id="1.20.5.1230">
    <property type="entry name" value="Apolipoprotein A-I"/>
    <property type="match status" value="1"/>
</dbReference>
<dbReference type="InterPro" id="IPR044929">
    <property type="entry name" value="DNA/RNA_non-sp_Endonuclease_sf"/>
</dbReference>
<organism evidence="3 4">
    <name type="scientific">Derxia gummosa DSM 723</name>
    <dbReference type="NCBI Taxonomy" id="1121388"/>
    <lineage>
        <taxon>Bacteria</taxon>
        <taxon>Pseudomonadati</taxon>
        <taxon>Pseudomonadota</taxon>
        <taxon>Betaproteobacteria</taxon>
        <taxon>Burkholderiales</taxon>
        <taxon>Alcaligenaceae</taxon>
        <taxon>Derxia</taxon>
    </lineage>
</organism>
<sequence length="1164" mass="123002">MCALAIRSAPRRVAKPKSDPRFIAMTDQVKAGAAKLKKHAPPAQKAREASKSAKAPPNERAAGAKAKVVDEVKEAPTPRPQPQSFKALLRAEIDKAMPKTLGDTEKFMNGGAADGMKGALDHNVDAQKETAAGPVETAARKPPNEGAIPAQPSAALPAEPRPAAPTVDGGSAMPPPVTPAEASLQQSKQDTAQALADEKIKPESLARANDPRFSALAGAQGAVASQADKAPAAFRAKETGVLAAARAQAGATGQRGALLLAGTRGAGNAKVLSRQQQQAAKEEAERKKVAADIEAIYADTKLKVETNLGGLDDAVSAIFDPGVEAAIAAMKTFVDDRLFDYKLRRYLSIPVVGLGLWLKDQALGLPDEVNRFYVEGRGLFQSAMDRLIDRVAALVESRLAKAKADVATGQARIKAYVAGLPANLKAAGDAAAQSVAERFTELESGIESKKNELASSLAQKYKEAFDKADEALKQMQDENKGLLQRFADALGEVLKALLEFKAKLMAVIRKGQETIQLILDDPIGFLGNLIAAVKGGFSAFVANIWTHLQAGFMKWLFGALSGAGIEVPADLSLPSIFKLVMGVLGITYERMRAKAVKLIGNTAVTVIEKVVEYVKELVTGGPQKLWEKVKEDLAALKEMVIGAIQDWLIETVVKQAVAKVVSMFNPAGAIVQAIIAIYNVVMFVIEKAQQILALVEAVVNSVHAIATGAIGGAIAWIERSLASTLPIVIGFLARLVGLGGISEKIKAFILKVQTKVDKAIDKAIAKIVALVKKLFGAVKAGAKKLLNWWKKKKGFALEDGERHTLLVRGAPGSLNLAIRSDETPYGAMIDAVNAPEGNKAAARATAKKIDDLLKKEKGGPTSEATENGAANAETLEALLDTLAVQTVALLPKGKTAETTFGGTVNGFGRSALKTINHQKDCKGGTPAGGGGNAKWTLLAKRKTGGTSYYIQGHLLNAGLGGSGTDWANLTPLTTPANNSSGASHYHQFEKHVVAEMKKIGGNAWKEKGKYLTVKVAAMYGRDMSGPIASVDTVLADSDDDSRKTVKDIMQAETGVPQSLSCTAQEVTAAGAQRTIKQVGVSNPIDTNPKHYLLKYGKKKQVNLKKAKPGDVDQLTGLSDVERAKVKAILAANGKFPNKEQAQAAIGGDLWHKMISTAGYRVVVK</sequence>
<feature type="region of interest" description="Disordered" evidence="2">
    <location>
        <begin position="124"/>
        <end position="200"/>
    </location>
</feature>
<evidence type="ECO:0000313" key="4">
    <source>
        <dbReference type="RefSeq" id="WP_028310504.1"/>
    </source>
</evidence>
<feature type="region of interest" description="Disordered" evidence="2">
    <location>
        <begin position="33"/>
        <end position="86"/>
    </location>
</feature>